<dbReference type="RefSeq" id="WP_184581028.1">
    <property type="nucleotide sequence ID" value="NZ_JACHJT010000001.1"/>
</dbReference>
<evidence type="ECO:0000256" key="1">
    <source>
        <dbReference type="SAM" id="Phobius"/>
    </source>
</evidence>
<feature type="transmembrane region" description="Helical" evidence="1">
    <location>
        <begin position="170"/>
        <end position="194"/>
    </location>
</feature>
<name>A0A7W7RKX5_9ACTN</name>
<feature type="transmembrane region" description="Helical" evidence="1">
    <location>
        <begin position="225"/>
        <end position="245"/>
    </location>
</feature>
<gene>
    <name evidence="2" type="ORF">F4561_004236</name>
</gene>
<comment type="caution">
    <text evidence="2">The sequence shown here is derived from an EMBL/GenBank/DDBJ whole genome shotgun (WGS) entry which is preliminary data.</text>
</comment>
<keyword evidence="1" id="KW-0472">Membrane</keyword>
<evidence type="ECO:0000313" key="2">
    <source>
        <dbReference type="EMBL" id="MBB4933416.1"/>
    </source>
</evidence>
<sequence length="249" mass="26630">MTRAFRLEVRKLKRTRLWVPVGAVLVFESGWVMAALVRTFAQQGEVARDTGYVLGQLIQVHGLFAPILVAVIASRLSAVEHEADMVKQLFAMNQSRQSLFRAKFATVLIVVLLYTAAGGALLLAFGSMTGVAARWELIGIFLSGLIAANLAPISIHLLLALLIARQAVTLGLGIVGGVLGTFVGFVPTAVSLAVPWHHYGVVNPVRMEVENGSVTGFPAVSGTEIHVAVVAVVGAVLFCTSQWIYRRSA</sequence>
<dbReference type="Proteomes" id="UP000523007">
    <property type="component" value="Unassembled WGS sequence"/>
</dbReference>
<keyword evidence="1" id="KW-0812">Transmembrane</keyword>
<reference evidence="2 3" key="1">
    <citation type="submission" date="2020-08" db="EMBL/GenBank/DDBJ databases">
        <title>Sequencing the genomes of 1000 actinobacteria strains.</title>
        <authorList>
            <person name="Klenk H.-P."/>
        </authorList>
    </citation>
    <scope>NUCLEOTIDE SEQUENCE [LARGE SCALE GENOMIC DNA]</scope>
    <source>
        <strain evidence="2 3">DSM 102030</strain>
    </source>
</reference>
<feature type="transmembrane region" description="Helical" evidence="1">
    <location>
        <begin position="99"/>
        <end position="125"/>
    </location>
</feature>
<keyword evidence="1" id="KW-1133">Transmembrane helix</keyword>
<accession>A0A7W7RKX5</accession>
<protein>
    <recommendedName>
        <fullName evidence="4">ABC-2 type transport system permease protein</fullName>
    </recommendedName>
</protein>
<dbReference type="Pfam" id="PF12730">
    <property type="entry name" value="ABC2_membrane_4"/>
    <property type="match status" value="1"/>
</dbReference>
<organism evidence="2 3">
    <name type="scientific">Lipingzhangella halophila</name>
    <dbReference type="NCBI Taxonomy" id="1783352"/>
    <lineage>
        <taxon>Bacteria</taxon>
        <taxon>Bacillati</taxon>
        <taxon>Actinomycetota</taxon>
        <taxon>Actinomycetes</taxon>
        <taxon>Streptosporangiales</taxon>
        <taxon>Nocardiopsidaceae</taxon>
        <taxon>Lipingzhangella</taxon>
    </lineage>
</organism>
<proteinExistence type="predicted"/>
<evidence type="ECO:0008006" key="4">
    <source>
        <dbReference type="Google" id="ProtNLM"/>
    </source>
</evidence>
<dbReference type="AlphaFoldDB" id="A0A7W7RKX5"/>
<feature type="transmembrane region" description="Helical" evidence="1">
    <location>
        <begin position="137"/>
        <end position="163"/>
    </location>
</feature>
<keyword evidence="3" id="KW-1185">Reference proteome</keyword>
<feature type="transmembrane region" description="Helical" evidence="1">
    <location>
        <begin position="58"/>
        <end position="78"/>
    </location>
</feature>
<evidence type="ECO:0000313" key="3">
    <source>
        <dbReference type="Proteomes" id="UP000523007"/>
    </source>
</evidence>
<dbReference type="EMBL" id="JACHJT010000001">
    <property type="protein sequence ID" value="MBB4933416.1"/>
    <property type="molecule type" value="Genomic_DNA"/>
</dbReference>